<reference evidence="1" key="2">
    <citation type="submission" date="2022-01" db="EMBL/GenBank/DDBJ databases">
        <authorList>
            <person name="Zhou L.Y."/>
        </authorList>
    </citation>
    <scope>NUCLEOTIDE SEQUENCE</scope>
    <source>
        <strain evidence="1">TLK-CK17</strain>
    </source>
</reference>
<evidence type="ECO:0000313" key="1">
    <source>
        <dbReference type="EMBL" id="MCF7223785.1"/>
    </source>
</evidence>
<comment type="caution">
    <text evidence="1">The sequence shown here is derived from an EMBL/GenBank/DDBJ whole genome shotgun (WGS) entry which is preliminary data.</text>
</comment>
<gene>
    <name evidence="1" type="ORF">L3V18_18710</name>
</gene>
<accession>A0ABS9HZJ2</accession>
<protein>
    <submittedName>
        <fullName evidence="1">Uncharacterized protein</fullName>
    </submittedName>
</protein>
<reference evidence="1" key="1">
    <citation type="submission" date="2022-01" db="EMBL/GenBank/DDBJ databases">
        <title>Lysobacter chinensis sp. nov., a bacterium isolated from cow dung compost.</title>
        <authorList>
            <person name="Liu Y."/>
        </authorList>
    </citation>
    <scope>NUCLEOTIDE SEQUENCE</scope>
    <source>
        <strain evidence="1">TLK-CK17</strain>
    </source>
</reference>
<organism evidence="1 2">
    <name type="scientific">Marilutibacter chinensis</name>
    <dbReference type="NCBI Taxonomy" id="2912247"/>
    <lineage>
        <taxon>Bacteria</taxon>
        <taxon>Pseudomonadati</taxon>
        <taxon>Pseudomonadota</taxon>
        <taxon>Gammaproteobacteria</taxon>
        <taxon>Lysobacterales</taxon>
        <taxon>Lysobacteraceae</taxon>
        <taxon>Marilutibacter</taxon>
    </lineage>
</organism>
<dbReference type="Proteomes" id="UP001430796">
    <property type="component" value="Unassembled WGS sequence"/>
</dbReference>
<name>A0ABS9HZJ2_9GAMM</name>
<evidence type="ECO:0000313" key="2">
    <source>
        <dbReference type="Proteomes" id="UP001430796"/>
    </source>
</evidence>
<dbReference type="EMBL" id="JAKJPO010000022">
    <property type="protein sequence ID" value="MCF7223785.1"/>
    <property type="molecule type" value="Genomic_DNA"/>
</dbReference>
<keyword evidence="2" id="KW-1185">Reference proteome</keyword>
<proteinExistence type="predicted"/>
<sequence>MLDKTCGNPHFEKFLTNALREFPEGFVRSMYCSFSNGCNIALRTSNLISDLELLFRHVGFKYPEKVRGRERVNVTASRWTELAVAPDELVQQARKIDNLEGLRFPYITERLCPDPVQLGRGGHSHAQWSTSADPAAGEHIGCAR</sequence>